<dbReference type="PANTHER" id="PTHR30427:SF1">
    <property type="entry name" value="TRANSCRIPTIONAL ACTIVATOR PROTEIN LYSR"/>
    <property type="match status" value="1"/>
</dbReference>
<dbReference type="SUPFAM" id="SSF53850">
    <property type="entry name" value="Periplasmic binding protein-like II"/>
    <property type="match status" value="1"/>
</dbReference>
<proteinExistence type="inferred from homology"/>
<dbReference type="GO" id="GO:0010628">
    <property type="term" value="P:positive regulation of gene expression"/>
    <property type="evidence" value="ECO:0007669"/>
    <property type="project" value="TreeGrafter"/>
</dbReference>
<dbReference type="PROSITE" id="PS50931">
    <property type="entry name" value="HTH_LYSR"/>
    <property type="match status" value="1"/>
</dbReference>
<dbReference type="GO" id="GO:0003700">
    <property type="term" value="F:DNA-binding transcription factor activity"/>
    <property type="evidence" value="ECO:0007669"/>
    <property type="project" value="InterPro"/>
</dbReference>
<dbReference type="GO" id="GO:0043565">
    <property type="term" value="F:sequence-specific DNA binding"/>
    <property type="evidence" value="ECO:0007669"/>
    <property type="project" value="TreeGrafter"/>
</dbReference>
<dbReference type="InterPro" id="IPR000847">
    <property type="entry name" value="LysR_HTH_N"/>
</dbReference>
<evidence type="ECO:0000256" key="2">
    <source>
        <dbReference type="ARBA" id="ARBA00023015"/>
    </source>
</evidence>
<sequence>MSINLRHIEVFRAVMTSGSVSGAARLLHTSQPTVSRELSRCERLLGLVLFERGHGRLRPTQQALQLFAEVERSFVGLERIVASAAGLRQFAGGQVAVACLPVFAQSLLPAACADFIADFPDVGVDISPQESPWLEEWLAAQRFDLGLTEQQQAPAGCQAQALWQGDELCVLPAGHPLAEKRRLEARDFAGQSFISLAASDSYRQQVDAWFAREGVARRLQLSSHSAASVCEMVRLGLGVAIVNPLTALAEAESGLAVRPLAESIPFSVQLVTPQFRPASPLPLRFMDALRRQVAALNGRLEALRDGKMLD</sequence>
<keyword evidence="4" id="KW-0804">Transcription</keyword>
<keyword evidence="3" id="KW-0238">DNA-binding</keyword>
<evidence type="ECO:0000313" key="7">
    <source>
        <dbReference type="Proteomes" id="UP000252038"/>
    </source>
</evidence>
<comment type="similarity">
    <text evidence="1">Belongs to the LysR transcriptional regulatory family.</text>
</comment>
<evidence type="ECO:0000256" key="1">
    <source>
        <dbReference type="ARBA" id="ARBA00009437"/>
    </source>
</evidence>
<dbReference type="Pfam" id="PF00126">
    <property type="entry name" value="HTH_1"/>
    <property type="match status" value="1"/>
</dbReference>
<protein>
    <submittedName>
        <fullName evidence="6">LysR family transcriptional regulator</fullName>
    </submittedName>
</protein>
<keyword evidence="2" id="KW-0805">Transcription regulation</keyword>
<organism evidence="6 7">
    <name type="scientific">Chromobacterium phragmitis</name>
    <dbReference type="NCBI Taxonomy" id="2202141"/>
    <lineage>
        <taxon>Bacteria</taxon>
        <taxon>Pseudomonadati</taxon>
        <taxon>Pseudomonadota</taxon>
        <taxon>Betaproteobacteria</taxon>
        <taxon>Neisseriales</taxon>
        <taxon>Chromobacteriaceae</taxon>
        <taxon>Chromobacterium</taxon>
    </lineage>
</organism>
<reference evidence="6 7" key="1">
    <citation type="submission" date="2018-05" db="EMBL/GenBank/DDBJ databases">
        <title>Genome sequencing, assembly and analysis of the novel insecticidal bacterium, Chromobacterium phragmitis.</title>
        <authorList>
            <person name="Sparks M.E."/>
            <person name="Blackburn M.B."/>
            <person name="Gundersen-Rindal D.E."/>
        </authorList>
    </citation>
    <scope>NUCLEOTIDE SEQUENCE [LARGE SCALE GENOMIC DNA]</scope>
    <source>
        <strain evidence="6">IIBBL 274-1</strain>
    </source>
</reference>
<dbReference type="Proteomes" id="UP000252038">
    <property type="component" value="Chromosome"/>
</dbReference>
<name>A0A344UNU6_9NEIS</name>
<accession>A0A344UNU6</accession>
<dbReference type="RefSeq" id="WP_114074467.1">
    <property type="nucleotide sequence ID" value="NZ_CP029554.1"/>
</dbReference>
<evidence type="ECO:0000313" key="6">
    <source>
        <dbReference type="EMBL" id="AXE36944.1"/>
    </source>
</evidence>
<dbReference type="InterPro" id="IPR005119">
    <property type="entry name" value="LysR_subst-bd"/>
</dbReference>
<dbReference type="GO" id="GO:0009089">
    <property type="term" value="P:lysine biosynthetic process via diaminopimelate"/>
    <property type="evidence" value="ECO:0007669"/>
    <property type="project" value="TreeGrafter"/>
</dbReference>
<dbReference type="KEGG" id="chrb:DK843_09335"/>
<gene>
    <name evidence="6" type="ORF">DK843_09335</name>
</gene>
<dbReference type="SUPFAM" id="SSF46785">
    <property type="entry name" value="Winged helix' DNA-binding domain"/>
    <property type="match status" value="1"/>
</dbReference>
<evidence type="ECO:0000256" key="4">
    <source>
        <dbReference type="ARBA" id="ARBA00023163"/>
    </source>
</evidence>
<dbReference type="PANTHER" id="PTHR30427">
    <property type="entry name" value="TRANSCRIPTIONAL ACTIVATOR PROTEIN LYSR"/>
    <property type="match status" value="1"/>
</dbReference>
<dbReference type="PRINTS" id="PR00039">
    <property type="entry name" value="HTHLYSR"/>
</dbReference>
<dbReference type="NCBIfam" id="NF008239">
    <property type="entry name" value="PRK11013.1"/>
    <property type="match status" value="1"/>
</dbReference>
<evidence type="ECO:0000259" key="5">
    <source>
        <dbReference type="PROSITE" id="PS50931"/>
    </source>
</evidence>
<dbReference type="AlphaFoldDB" id="A0A344UNU6"/>
<dbReference type="Gene3D" id="3.40.190.290">
    <property type="match status" value="1"/>
</dbReference>
<dbReference type="Pfam" id="PF03466">
    <property type="entry name" value="LysR_substrate"/>
    <property type="match status" value="1"/>
</dbReference>
<dbReference type="InterPro" id="IPR036388">
    <property type="entry name" value="WH-like_DNA-bd_sf"/>
</dbReference>
<feature type="domain" description="HTH lysR-type" evidence="5">
    <location>
        <begin position="3"/>
        <end position="60"/>
    </location>
</feature>
<dbReference type="InterPro" id="IPR036390">
    <property type="entry name" value="WH_DNA-bd_sf"/>
</dbReference>
<evidence type="ECO:0000256" key="3">
    <source>
        <dbReference type="ARBA" id="ARBA00023125"/>
    </source>
</evidence>
<dbReference type="Gene3D" id="1.10.10.10">
    <property type="entry name" value="Winged helix-like DNA-binding domain superfamily/Winged helix DNA-binding domain"/>
    <property type="match status" value="1"/>
</dbReference>
<dbReference type="EMBL" id="CP029554">
    <property type="protein sequence ID" value="AXE36944.1"/>
    <property type="molecule type" value="Genomic_DNA"/>
</dbReference>